<protein>
    <submittedName>
        <fullName evidence="1">Uncharacterized protein</fullName>
    </submittedName>
</protein>
<dbReference type="AlphaFoldDB" id="A0AAW4IY52"/>
<evidence type="ECO:0000313" key="2">
    <source>
        <dbReference type="Proteomes" id="UP000668068"/>
    </source>
</evidence>
<dbReference type="Proteomes" id="UP000668068">
    <property type="component" value="Unassembled WGS sequence"/>
</dbReference>
<sequence>MNDNIQKFEADVYEYMNSIDFLTSKRIYKVVKNELIKKKLAPFVFNEVMNEENGLNISNLETNEQIAIAKALYNYGLEKFKPSNYFNLNELGAYETYININENNDMELIFENVKEYNDYYYCCTYWKPSEQYKARKNRLVRYNFATQRQANIRKTAYGTIRREISLNRKSVNGIKEMIKAGEYFPPDTLTLNILLLEEKNANVHYNKEKEELRIKINYDIDATDYTVVDFTDGWHRDTAIYELYNEGFDVEKTFKGFPVNISIVKPEVAARFVNRQMLANRESDEYMRAMEKNSYNDFIEAVNKNSKSILFNQIAKTREEMLKTDKLTYNEVFEKALRHIEKNEDITIEGRSMMIYGTEKYVNIINTIFEILADKKVDNKIMKIFKSENIWLGYFAIWSYLQKNKLNDIEEYKLIDNFVENVIATKDEDIKDLKLNNKAFNIGNTYNFFRGLI</sequence>
<dbReference type="EMBL" id="JAENQP010000007">
    <property type="protein sequence ID" value="MBO3359556.1"/>
    <property type="molecule type" value="Genomic_DNA"/>
</dbReference>
<dbReference type="RefSeq" id="WP_208341054.1">
    <property type="nucleotide sequence ID" value="NZ_JAENQO010000007.1"/>
</dbReference>
<name>A0AAW4IY52_CLOPF</name>
<gene>
    <name evidence="1" type="ORF">JJB47_12310</name>
</gene>
<evidence type="ECO:0000313" key="1">
    <source>
        <dbReference type="EMBL" id="MBO3359556.1"/>
    </source>
</evidence>
<proteinExistence type="predicted"/>
<comment type="caution">
    <text evidence="1">The sequence shown here is derived from an EMBL/GenBank/DDBJ whole genome shotgun (WGS) entry which is preliminary data.</text>
</comment>
<organism evidence="1 2">
    <name type="scientific">Clostridium perfringens</name>
    <dbReference type="NCBI Taxonomy" id="1502"/>
    <lineage>
        <taxon>Bacteria</taxon>
        <taxon>Bacillati</taxon>
        <taxon>Bacillota</taxon>
        <taxon>Clostridia</taxon>
        <taxon>Eubacteriales</taxon>
        <taxon>Clostridiaceae</taxon>
        <taxon>Clostridium</taxon>
    </lineage>
</organism>
<accession>A0AAW4IY52</accession>
<reference evidence="1" key="1">
    <citation type="submission" date="2020-12" db="EMBL/GenBank/DDBJ databases">
        <title>Comparative genomics of Clostridium perfringens reveals patterns of host-associated phylogenetic clades and virulence factors.</title>
        <authorList>
            <person name="Smith A.H."/>
            <person name="Geier R."/>
        </authorList>
    </citation>
    <scope>NUCLEOTIDE SEQUENCE</scope>
    <source>
        <strain evidence="1">CHD30677R</strain>
    </source>
</reference>